<evidence type="ECO:0000256" key="5">
    <source>
        <dbReference type="ARBA" id="ARBA00023049"/>
    </source>
</evidence>
<keyword evidence="5" id="KW-0482">Metalloprotease</keyword>
<evidence type="ECO:0000259" key="8">
    <source>
        <dbReference type="Pfam" id="PF05193"/>
    </source>
</evidence>
<dbReference type="Proteomes" id="UP000324996">
    <property type="component" value="Unassembled WGS sequence"/>
</dbReference>
<dbReference type="Gene3D" id="3.30.830.10">
    <property type="entry name" value="Metalloenzyme, LuxS/M16 peptidase-like"/>
    <property type="match status" value="2"/>
</dbReference>
<accession>A0A5A7NAW8</accession>
<dbReference type="GO" id="GO:0046872">
    <property type="term" value="F:metal ion binding"/>
    <property type="evidence" value="ECO:0007669"/>
    <property type="project" value="InterPro"/>
</dbReference>
<reference evidence="9 10" key="1">
    <citation type="submission" date="2019-09" db="EMBL/GenBank/DDBJ databases">
        <title>NBRP : Genome information of microbial organism related human and environment.</title>
        <authorList>
            <person name="Hattori M."/>
            <person name="Oshima K."/>
            <person name="Inaba H."/>
            <person name="Suda W."/>
            <person name="Sakamoto M."/>
            <person name="Iino T."/>
            <person name="Kitahara M."/>
            <person name="Oshida Y."/>
            <person name="Iida T."/>
            <person name="Kudo T."/>
            <person name="Itoh T."/>
            <person name="Ohkuma M."/>
        </authorList>
    </citation>
    <scope>NUCLEOTIDE SEQUENCE [LARGE SCALE GENOMIC DNA]</scope>
    <source>
        <strain evidence="9 10">Q-1</strain>
    </source>
</reference>
<evidence type="ECO:0008006" key="11">
    <source>
        <dbReference type="Google" id="ProtNLM"/>
    </source>
</evidence>
<dbReference type="GO" id="GO:0008237">
    <property type="term" value="F:metallopeptidase activity"/>
    <property type="evidence" value="ECO:0007669"/>
    <property type="project" value="UniProtKB-KW"/>
</dbReference>
<sequence>MTFPGFLKRALIAASFCFGGAALAVEMPAVDIPYESFTLENGLRVVVHEDRKAPVVAVSVWYHVGSKNEPVGKTGFAHLFEHLMFNGSENYDGEFFEPLQEVGVTDINGTTWLDRTNYFETVPTPALERALFLESDRMGHLLGAVTQEKLDNQRGVVQNEKRQGENQPYGRAFEALQKGVFPVGHPYHHSTIGSMADLDAASLDDVKEWFKTYYGPNNSVLVLAGDINVAQARDLVTRYFGDIPAGPPLSQAKAAIPELNSNVREVMEDRVPQARVYRVWAVPGRTTQSAAVLDVAAEILGGGKTSRLYRDLAYDRQIATNIQVGLFPFELSTCFSFRRM</sequence>
<evidence type="ECO:0000256" key="4">
    <source>
        <dbReference type="ARBA" id="ARBA00022833"/>
    </source>
</evidence>
<feature type="signal peptide" evidence="6">
    <location>
        <begin position="1"/>
        <end position="24"/>
    </location>
</feature>
<dbReference type="InterPro" id="IPR011765">
    <property type="entry name" value="Pept_M16_N"/>
</dbReference>
<dbReference type="PANTHER" id="PTHR43690">
    <property type="entry name" value="NARDILYSIN"/>
    <property type="match status" value="1"/>
</dbReference>
<dbReference type="Pfam" id="PF00675">
    <property type="entry name" value="Peptidase_M16"/>
    <property type="match status" value="1"/>
</dbReference>
<keyword evidence="10" id="KW-1185">Reference proteome</keyword>
<dbReference type="InterPro" id="IPR050626">
    <property type="entry name" value="Peptidase_M16"/>
</dbReference>
<evidence type="ECO:0000259" key="7">
    <source>
        <dbReference type="Pfam" id="PF00675"/>
    </source>
</evidence>
<organism evidence="9 10">
    <name type="scientific">Iodidimonas nitroreducens</name>
    <dbReference type="NCBI Taxonomy" id="1236968"/>
    <lineage>
        <taxon>Bacteria</taxon>
        <taxon>Pseudomonadati</taxon>
        <taxon>Pseudomonadota</taxon>
        <taxon>Alphaproteobacteria</taxon>
        <taxon>Iodidimonadales</taxon>
        <taxon>Iodidimonadaceae</taxon>
        <taxon>Iodidimonas</taxon>
    </lineage>
</organism>
<dbReference type="RefSeq" id="WP_313982230.1">
    <property type="nucleotide sequence ID" value="NZ_BKCN01000023.1"/>
</dbReference>
<evidence type="ECO:0000313" key="10">
    <source>
        <dbReference type="Proteomes" id="UP000324996"/>
    </source>
</evidence>
<dbReference type="AlphaFoldDB" id="A0A5A7NAW8"/>
<protein>
    <recommendedName>
        <fullName evidence="11">Peptidase M16</fullName>
    </recommendedName>
</protein>
<dbReference type="SUPFAM" id="SSF63411">
    <property type="entry name" value="LuxS/MPP-like metallohydrolase"/>
    <property type="match status" value="2"/>
</dbReference>
<keyword evidence="3" id="KW-0378">Hydrolase</keyword>
<comment type="similarity">
    <text evidence="1">Belongs to the peptidase M16 family.</text>
</comment>
<feature type="domain" description="Peptidase M16 N-terminal" evidence="7">
    <location>
        <begin position="44"/>
        <end position="178"/>
    </location>
</feature>
<feature type="chain" id="PRO_5022926559" description="Peptidase M16" evidence="6">
    <location>
        <begin position="25"/>
        <end position="340"/>
    </location>
</feature>
<dbReference type="InterPro" id="IPR007863">
    <property type="entry name" value="Peptidase_M16_C"/>
</dbReference>
<name>A0A5A7NAW8_9PROT</name>
<dbReference type="PANTHER" id="PTHR43690:SF17">
    <property type="entry name" value="PROTEIN YHJJ"/>
    <property type="match status" value="1"/>
</dbReference>
<keyword evidence="6" id="KW-0732">Signal</keyword>
<gene>
    <name evidence="9" type="ORF">JCM17846_30740</name>
</gene>
<evidence type="ECO:0000256" key="2">
    <source>
        <dbReference type="ARBA" id="ARBA00022670"/>
    </source>
</evidence>
<dbReference type="EMBL" id="BKCN01000023">
    <property type="protein sequence ID" value="GER05392.1"/>
    <property type="molecule type" value="Genomic_DNA"/>
</dbReference>
<evidence type="ECO:0000256" key="6">
    <source>
        <dbReference type="SAM" id="SignalP"/>
    </source>
</evidence>
<keyword evidence="2" id="KW-0645">Protease</keyword>
<evidence type="ECO:0000313" key="9">
    <source>
        <dbReference type="EMBL" id="GER05392.1"/>
    </source>
</evidence>
<evidence type="ECO:0000256" key="3">
    <source>
        <dbReference type="ARBA" id="ARBA00022801"/>
    </source>
</evidence>
<dbReference type="Pfam" id="PF05193">
    <property type="entry name" value="Peptidase_M16_C"/>
    <property type="match status" value="1"/>
</dbReference>
<keyword evidence="4" id="KW-0862">Zinc</keyword>
<feature type="domain" description="Peptidase M16 C-terminal" evidence="8">
    <location>
        <begin position="202"/>
        <end position="336"/>
    </location>
</feature>
<comment type="caution">
    <text evidence="9">The sequence shown here is derived from an EMBL/GenBank/DDBJ whole genome shotgun (WGS) entry which is preliminary data.</text>
</comment>
<proteinExistence type="inferred from homology"/>
<dbReference type="InterPro" id="IPR011249">
    <property type="entry name" value="Metalloenz_LuxS/M16"/>
</dbReference>
<dbReference type="GO" id="GO:0006508">
    <property type="term" value="P:proteolysis"/>
    <property type="evidence" value="ECO:0007669"/>
    <property type="project" value="UniProtKB-KW"/>
</dbReference>
<evidence type="ECO:0000256" key="1">
    <source>
        <dbReference type="ARBA" id="ARBA00007261"/>
    </source>
</evidence>